<comment type="caution">
    <text evidence="1">The sequence shown here is derived from an EMBL/GenBank/DDBJ whole genome shotgun (WGS) entry which is preliminary data.</text>
</comment>
<dbReference type="Proteomes" id="UP000267400">
    <property type="component" value="Unassembled WGS sequence"/>
</dbReference>
<gene>
    <name evidence="1" type="ORF">EKG36_19205</name>
</gene>
<evidence type="ECO:0000313" key="1">
    <source>
        <dbReference type="EMBL" id="RTQ98358.1"/>
    </source>
</evidence>
<dbReference type="EMBL" id="RXNS01000025">
    <property type="protein sequence ID" value="RTQ98358.1"/>
    <property type="molecule type" value="Genomic_DNA"/>
</dbReference>
<reference evidence="1 2" key="1">
    <citation type="submission" date="2018-12" db="EMBL/GenBank/DDBJ databases">
        <authorList>
            <person name="Yu L."/>
        </authorList>
    </citation>
    <scope>NUCLEOTIDE SEQUENCE [LARGE SCALE GENOMIC DNA]</scope>
    <source>
        <strain evidence="1 2">11S</strain>
    </source>
</reference>
<organism evidence="1 2">
    <name type="scientific">Halomonas nitroreducens</name>
    <dbReference type="NCBI Taxonomy" id="447425"/>
    <lineage>
        <taxon>Bacteria</taxon>
        <taxon>Pseudomonadati</taxon>
        <taxon>Pseudomonadota</taxon>
        <taxon>Gammaproteobacteria</taxon>
        <taxon>Oceanospirillales</taxon>
        <taxon>Halomonadaceae</taxon>
        <taxon>Halomonas</taxon>
    </lineage>
</organism>
<sequence length="69" mass="8087">MMAASRVFNRRKRRKRLLIVAHAPSANTRRLREAAERGARHPDSEVGIKALRRTCSYHRDAHYCRRSSE</sequence>
<proteinExistence type="predicted"/>
<dbReference type="AlphaFoldDB" id="A0A3S0K0B0"/>
<keyword evidence="2" id="KW-1185">Reference proteome</keyword>
<accession>A0A3S0K0B0</accession>
<protein>
    <submittedName>
        <fullName evidence="1">Uncharacterized protein</fullName>
    </submittedName>
</protein>
<evidence type="ECO:0000313" key="2">
    <source>
        <dbReference type="Proteomes" id="UP000267400"/>
    </source>
</evidence>
<name>A0A3S0K0B0_9GAMM</name>